<evidence type="ECO:0000313" key="2">
    <source>
        <dbReference type="Proteomes" id="UP000248423"/>
    </source>
</evidence>
<protein>
    <submittedName>
        <fullName evidence="1">Uncharacterized protein</fullName>
    </submittedName>
</protein>
<feature type="non-terminal residue" evidence="1">
    <location>
        <position position="1"/>
    </location>
</feature>
<evidence type="ECO:0000313" key="1">
    <source>
        <dbReference type="EMBL" id="PYI01629.1"/>
    </source>
</evidence>
<proteinExistence type="predicted"/>
<keyword evidence="2" id="KW-1185">Reference proteome</keyword>
<gene>
    <name evidence="1" type="ORF">BO78DRAFT_273440</name>
</gene>
<feature type="non-terminal residue" evidence="1">
    <location>
        <position position="413"/>
    </location>
</feature>
<sequence length="413" mass="47854">GFCSEHGQFYTINDHIERMDASALRRMFLPRLTTKGQKILREHGDFVRAQLQHYGVVFDEQQFSGRGTLLMQQALQQGKCDAVPERTLALRDELHREWLDASSSEELPDYPDWIMEKYFLRARDREPDHSRTTTVLMREAAEKVVGLHHETGIGPKSQTVFMGWDAAAVEEAARGHEVREEMELENEEWRGYETAELQADDLETLKQRDGAMAWTGTSPVGSYLVECEEIENQFPSLADNLRLDIHDTHEEQVFQIEFDFGFLEGIIIMAEKEDALEQYCSDHDYRGDWDDDDDDVIEVEKHKTGFKRQIPSLRRRSRRKKSKIAVPQSPTYLLKLRCRDTSEGQVYSQAQDGTIVFKDGNFATFLVEADFPCLSQGVLLNARKISDEPCTHGREWVDYSEHRFELARVSKWH</sequence>
<dbReference type="VEuPathDB" id="FungiDB:BO78DRAFT_273440"/>
<dbReference type="OrthoDB" id="4630416at2759"/>
<reference evidence="1 2" key="1">
    <citation type="submission" date="2018-02" db="EMBL/GenBank/DDBJ databases">
        <title>The genomes of Aspergillus section Nigri reveals drivers in fungal speciation.</title>
        <authorList>
            <consortium name="DOE Joint Genome Institute"/>
            <person name="Vesth T.C."/>
            <person name="Nybo J."/>
            <person name="Theobald S."/>
            <person name="Brandl J."/>
            <person name="Frisvad J.C."/>
            <person name="Nielsen K.F."/>
            <person name="Lyhne E.K."/>
            <person name="Kogle M.E."/>
            <person name="Kuo A."/>
            <person name="Riley R."/>
            <person name="Clum A."/>
            <person name="Nolan M."/>
            <person name="Lipzen A."/>
            <person name="Salamov A."/>
            <person name="Henrissat B."/>
            <person name="Wiebenga A."/>
            <person name="De vries R.P."/>
            <person name="Grigoriev I.V."/>
            <person name="Mortensen U.H."/>
            <person name="Andersen M.R."/>
            <person name="Baker S.E."/>
        </authorList>
    </citation>
    <scope>NUCLEOTIDE SEQUENCE [LARGE SCALE GENOMIC DNA]</scope>
    <source>
        <strain evidence="1 2">CBS 121057</strain>
    </source>
</reference>
<accession>A0A319ELF6</accession>
<dbReference type="EMBL" id="KZ826410">
    <property type="protein sequence ID" value="PYI01629.1"/>
    <property type="molecule type" value="Genomic_DNA"/>
</dbReference>
<name>A0A319ELF6_ASPSB</name>
<dbReference type="STRING" id="1448318.A0A319ELF6"/>
<dbReference type="Proteomes" id="UP000248423">
    <property type="component" value="Unassembled WGS sequence"/>
</dbReference>
<dbReference type="AlphaFoldDB" id="A0A319ELF6"/>
<organism evidence="1 2">
    <name type="scientific">Aspergillus sclerotiicarbonarius (strain CBS 121057 / IBT 28362)</name>
    <dbReference type="NCBI Taxonomy" id="1448318"/>
    <lineage>
        <taxon>Eukaryota</taxon>
        <taxon>Fungi</taxon>
        <taxon>Dikarya</taxon>
        <taxon>Ascomycota</taxon>
        <taxon>Pezizomycotina</taxon>
        <taxon>Eurotiomycetes</taxon>
        <taxon>Eurotiomycetidae</taxon>
        <taxon>Eurotiales</taxon>
        <taxon>Aspergillaceae</taxon>
        <taxon>Aspergillus</taxon>
        <taxon>Aspergillus subgen. Circumdati</taxon>
    </lineage>
</organism>